<organism evidence="5 6">
    <name type="scientific">Sphingobium cupriresistens LL01</name>
    <dbReference type="NCBI Taxonomy" id="1420583"/>
    <lineage>
        <taxon>Bacteria</taxon>
        <taxon>Pseudomonadati</taxon>
        <taxon>Pseudomonadota</taxon>
        <taxon>Alphaproteobacteria</taxon>
        <taxon>Sphingomonadales</taxon>
        <taxon>Sphingomonadaceae</taxon>
        <taxon>Sphingobium</taxon>
    </lineage>
</organism>
<feature type="domain" description="HTH marR-type" evidence="4">
    <location>
        <begin position="1"/>
        <end position="152"/>
    </location>
</feature>
<name>A0A0J7XK64_9SPHN</name>
<evidence type="ECO:0000313" key="6">
    <source>
        <dbReference type="Proteomes" id="UP000052232"/>
    </source>
</evidence>
<dbReference type="SMART" id="SM00347">
    <property type="entry name" value="HTH_MARR"/>
    <property type="match status" value="1"/>
</dbReference>
<dbReference type="Proteomes" id="UP000052232">
    <property type="component" value="Unassembled WGS sequence"/>
</dbReference>
<dbReference type="InterPro" id="IPR036388">
    <property type="entry name" value="WH-like_DNA-bd_sf"/>
</dbReference>
<dbReference type="PROSITE" id="PS50995">
    <property type="entry name" value="HTH_MARR_2"/>
    <property type="match status" value="1"/>
</dbReference>
<dbReference type="GO" id="GO:0003677">
    <property type="term" value="F:DNA binding"/>
    <property type="evidence" value="ECO:0007669"/>
    <property type="project" value="UniProtKB-KW"/>
</dbReference>
<dbReference type="PANTHER" id="PTHR33164">
    <property type="entry name" value="TRANSCRIPTIONAL REGULATOR, MARR FAMILY"/>
    <property type="match status" value="1"/>
</dbReference>
<dbReference type="InterPro" id="IPR039422">
    <property type="entry name" value="MarR/SlyA-like"/>
</dbReference>
<sequence length="156" mass="17633">MVEEVQEPETGGAATPFNMEEWPFYWLTRFTGRYLLQMELALKPLGLDIPRWRVLMTLRNRDTLSVSEIADHAIVKLPTMTKIVKRMQADNLVDCRQSAADGRVTEVTLTPVGVIAGRQAWDAANRIYARAFEDLSKKDVATLNKLLRTITRSLAG</sequence>
<evidence type="ECO:0000259" key="4">
    <source>
        <dbReference type="PROSITE" id="PS50995"/>
    </source>
</evidence>
<keyword evidence="3" id="KW-0804">Transcription</keyword>
<dbReference type="EMBL" id="JACT01000007">
    <property type="protein sequence ID" value="KMS52087.1"/>
    <property type="molecule type" value="Genomic_DNA"/>
</dbReference>
<dbReference type="SUPFAM" id="SSF46785">
    <property type="entry name" value="Winged helix' DNA-binding domain"/>
    <property type="match status" value="1"/>
</dbReference>
<keyword evidence="2" id="KW-0238">DNA-binding</keyword>
<accession>A0A0J7XK64</accession>
<dbReference type="AlphaFoldDB" id="A0A0J7XK64"/>
<keyword evidence="1" id="KW-0805">Transcription regulation</keyword>
<dbReference type="RefSeq" id="WP_066609096.1">
    <property type="nucleotide sequence ID" value="NZ_KQ130438.1"/>
</dbReference>
<proteinExistence type="predicted"/>
<protein>
    <submittedName>
        <fullName evidence="5">MarR family transcriptional regulator</fullName>
    </submittedName>
</protein>
<dbReference type="InterPro" id="IPR000835">
    <property type="entry name" value="HTH_MarR-typ"/>
</dbReference>
<dbReference type="PANTHER" id="PTHR33164:SF64">
    <property type="entry name" value="TRANSCRIPTIONAL REGULATOR SLYA"/>
    <property type="match status" value="1"/>
</dbReference>
<dbReference type="GO" id="GO:0006950">
    <property type="term" value="P:response to stress"/>
    <property type="evidence" value="ECO:0007669"/>
    <property type="project" value="TreeGrafter"/>
</dbReference>
<evidence type="ECO:0000313" key="5">
    <source>
        <dbReference type="EMBL" id="KMS52087.1"/>
    </source>
</evidence>
<dbReference type="Pfam" id="PF01047">
    <property type="entry name" value="MarR"/>
    <property type="match status" value="1"/>
</dbReference>
<dbReference type="GO" id="GO:0003700">
    <property type="term" value="F:DNA-binding transcription factor activity"/>
    <property type="evidence" value="ECO:0007669"/>
    <property type="project" value="InterPro"/>
</dbReference>
<dbReference type="PATRIC" id="fig|1420583.3.peg.4215"/>
<evidence type="ECO:0000256" key="3">
    <source>
        <dbReference type="ARBA" id="ARBA00023163"/>
    </source>
</evidence>
<evidence type="ECO:0000256" key="1">
    <source>
        <dbReference type="ARBA" id="ARBA00023015"/>
    </source>
</evidence>
<keyword evidence="6" id="KW-1185">Reference proteome</keyword>
<dbReference type="Gene3D" id="1.10.10.10">
    <property type="entry name" value="Winged helix-like DNA-binding domain superfamily/Winged helix DNA-binding domain"/>
    <property type="match status" value="1"/>
</dbReference>
<dbReference type="STRING" id="1420583.V473_22020"/>
<reference evidence="5 6" key="1">
    <citation type="journal article" date="2015" name="G3 (Bethesda)">
        <title>Insights into Ongoing Evolution of the Hexachlorocyclohexane Catabolic Pathway from Comparative Genomics of Ten Sphingomonadaceae Strains.</title>
        <authorList>
            <person name="Pearce S.L."/>
            <person name="Oakeshott J.G."/>
            <person name="Pandey G."/>
        </authorList>
    </citation>
    <scope>NUCLEOTIDE SEQUENCE [LARGE SCALE GENOMIC DNA]</scope>
    <source>
        <strain evidence="5 6">LL01</strain>
    </source>
</reference>
<gene>
    <name evidence="5" type="ORF">V473_22020</name>
</gene>
<comment type="caution">
    <text evidence="5">The sequence shown here is derived from an EMBL/GenBank/DDBJ whole genome shotgun (WGS) entry which is preliminary data.</text>
</comment>
<dbReference type="InterPro" id="IPR036390">
    <property type="entry name" value="WH_DNA-bd_sf"/>
</dbReference>
<evidence type="ECO:0000256" key="2">
    <source>
        <dbReference type="ARBA" id="ARBA00023125"/>
    </source>
</evidence>